<accession>A0A1T5DBR9</accession>
<dbReference type="EMBL" id="FUYS01000006">
    <property type="protein sequence ID" value="SKB69125.1"/>
    <property type="molecule type" value="Genomic_DNA"/>
</dbReference>
<dbReference type="PANTHER" id="PTHR47504">
    <property type="entry name" value="RIGHT ORIGIN-BINDING PROTEIN"/>
    <property type="match status" value="1"/>
</dbReference>
<dbReference type="Pfam" id="PF12833">
    <property type="entry name" value="HTH_18"/>
    <property type="match status" value="1"/>
</dbReference>
<sequence length="297" mass="33388">MLNELNGVMDYIEDHLTDDLSLEAIADYAGVSDYHFRKIFFYLSGLTLSEYIKGRKLSEANKDLLSGDRVTDVAFKYGYQSLDGFTRAFKKWSGFLPSEITKKGPNKSVPKLSFIITVKGGNTMEFRLEEKPAFNFVGVSKRVPMQFEGINSEIVELAKSITEAQRREMHALQDIGPYEIVNVSYDADAGFKKEEGNLTHLIGVLTTKNEVSELLDKVPVAACAWAVFPNEGPFPAALQQTMARTYSEWLPSSDYEVVDAPTFSFAKMDAHKNDYAYSEVWVPVCKKRKRQVNGLAV</sequence>
<feature type="domain" description="HTH araC/xylS-type" evidence="4">
    <location>
        <begin position="6"/>
        <end position="103"/>
    </location>
</feature>
<dbReference type="InterPro" id="IPR011256">
    <property type="entry name" value="Reg_factor_effector_dom_sf"/>
</dbReference>
<keyword evidence="1" id="KW-0805">Transcription regulation</keyword>
<keyword evidence="6" id="KW-1185">Reference proteome</keyword>
<dbReference type="SMART" id="SM00342">
    <property type="entry name" value="HTH_ARAC"/>
    <property type="match status" value="1"/>
</dbReference>
<dbReference type="GO" id="GO:0043565">
    <property type="term" value="F:sequence-specific DNA binding"/>
    <property type="evidence" value="ECO:0007669"/>
    <property type="project" value="InterPro"/>
</dbReference>
<dbReference type="Gene3D" id="3.20.80.10">
    <property type="entry name" value="Regulatory factor, effector binding domain"/>
    <property type="match status" value="1"/>
</dbReference>
<evidence type="ECO:0000313" key="5">
    <source>
        <dbReference type="EMBL" id="SKB69125.1"/>
    </source>
</evidence>
<dbReference type="InterPro" id="IPR050959">
    <property type="entry name" value="MarA-like"/>
</dbReference>
<dbReference type="STRING" id="623280.SAMN05660226_02684"/>
<dbReference type="Proteomes" id="UP000190541">
    <property type="component" value="Unassembled WGS sequence"/>
</dbReference>
<dbReference type="InterPro" id="IPR010499">
    <property type="entry name" value="AraC_E-bd"/>
</dbReference>
<proteinExistence type="predicted"/>
<dbReference type="InterPro" id="IPR029442">
    <property type="entry name" value="GyrI-like"/>
</dbReference>
<dbReference type="SUPFAM" id="SSF55136">
    <property type="entry name" value="Probable bacterial effector-binding domain"/>
    <property type="match status" value="1"/>
</dbReference>
<dbReference type="Pfam" id="PF06445">
    <property type="entry name" value="GyrI-like"/>
    <property type="match status" value="1"/>
</dbReference>
<dbReference type="RefSeq" id="WP_079717363.1">
    <property type="nucleotide sequence ID" value="NZ_FUYS01000006.1"/>
</dbReference>
<protein>
    <submittedName>
        <fullName evidence="5">AraC family transcriptional regulator</fullName>
    </submittedName>
</protein>
<dbReference type="SMART" id="SM00871">
    <property type="entry name" value="AraC_E_bind"/>
    <property type="match status" value="1"/>
</dbReference>
<evidence type="ECO:0000259" key="4">
    <source>
        <dbReference type="PROSITE" id="PS01124"/>
    </source>
</evidence>
<dbReference type="PANTHER" id="PTHR47504:SF5">
    <property type="entry name" value="RIGHT ORIGIN-BINDING PROTEIN"/>
    <property type="match status" value="1"/>
</dbReference>
<dbReference type="InterPro" id="IPR018060">
    <property type="entry name" value="HTH_AraC"/>
</dbReference>
<dbReference type="Gene3D" id="1.10.10.60">
    <property type="entry name" value="Homeodomain-like"/>
    <property type="match status" value="2"/>
</dbReference>
<keyword evidence="3" id="KW-0804">Transcription</keyword>
<dbReference type="InterPro" id="IPR009057">
    <property type="entry name" value="Homeodomain-like_sf"/>
</dbReference>
<dbReference type="AlphaFoldDB" id="A0A1T5DBR9"/>
<gene>
    <name evidence="5" type="ORF">SAMN05660226_02684</name>
</gene>
<evidence type="ECO:0000256" key="1">
    <source>
        <dbReference type="ARBA" id="ARBA00023015"/>
    </source>
</evidence>
<name>A0A1T5DBR9_9SPHI</name>
<dbReference type="SUPFAM" id="SSF46689">
    <property type="entry name" value="Homeodomain-like"/>
    <property type="match status" value="2"/>
</dbReference>
<dbReference type="GO" id="GO:0003700">
    <property type="term" value="F:DNA-binding transcription factor activity"/>
    <property type="evidence" value="ECO:0007669"/>
    <property type="project" value="InterPro"/>
</dbReference>
<evidence type="ECO:0000313" key="6">
    <source>
        <dbReference type="Proteomes" id="UP000190541"/>
    </source>
</evidence>
<evidence type="ECO:0000256" key="2">
    <source>
        <dbReference type="ARBA" id="ARBA00023125"/>
    </source>
</evidence>
<keyword evidence="2" id="KW-0238">DNA-binding</keyword>
<dbReference type="OrthoDB" id="9816011at2"/>
<reference evidence="5 6" key="1">
    <citation type="submission" date="2017-02" db="EMBL/GenBank/DDBJ databases">
        <authorList>
            <person name="Peterson S.W."/>
        </authorList>
    </citation>
    <scope>NUCLEOTIDE SEQUENCE [LARGE SCALE GENOMIC DNA]</scope>
    <source>
        <strain evidence="5 6">DSM 22899</strain>
    </source>
</reference>
<organism evidence="5 6">
    <name type="scientific">Parapedobacter luteus</name>
    <dbReference type="NCBI Taxonomy" id="623280"/>
    <lineage>
        <taxon>Bacteria</taxon>
        <taxon>Pseudomonadati</taxon>
        <taxon>Bacteroidota</taxon>
        <taxon>Sphingobacteriia</taxon>
        <taxon>Sphingobacteriales</taxon>
        <taxon>Sphingobacteriaceae</taxon>
        <taxon>Parapedobacter</taxon>
    </lineage>
</organism>
<evidence type="ECO:0000256" key="3">
    <source>
        <dbReference type="ARBA" id="ARBA00023163"/>
    </source>
</evidence>
<dbReference type="PROSITE" id="PS01124">
    <property type="entry name" value="HTH_ARAC_FAMILY_2"/>
    <property type="match status" value="1"/>
</dbReference>